<dbReference type="InterPro" id="IPR002641">
    <property type="entry name" value="PNPLA_dom"/>
</dbReference>
<dbReference type="PANTHER" id="PTHR24185">
    <property type="entry name" value="CALCIUM-INDEPENDENT PHOSPHOLIPASE A2-GAMMA"/>
    <property type="match status" value="1"/>
</dbReference>
<gene>
    <name evidence="6" type="ORF">CUJ84_Chr003622</name>
</gene>
<feature type="short sequence motif" description="GXGXXG" evidence="4">
    <location>
        <begin position="17"/>
        <end position="22"/>
    </location>
</feature>
<dbReference type="InterPro" id="IPR016035">
    <property type="entry name" value="Acyl_Trfase/lysoPLipase"/>
</dbReference>
<feature type="domain" description="PNPLA" evidence="5">
    <location>
        <begin position="13"/>
        <end position="194"/>
    </location>
</feature>
<accession>A0A2K9Z6V0</accession>
<evidence type="ECO:0000256" key="3">
    <source>
        <dbReference type="ARBA" id="ARBA00023098"/>
    </source>
</evidence>
<dbReference type="GO" id="GO:0016042">
    <property type="term" value="P:lipid catabolic process"/>
    <property type="evidence" value="ECO:0007669"/>
    <property type="project" value="UniProtKB-UniRule"/>
</dbReference>
<sequence length="310" mass="34624">MEVNSAREPFRILSLDGGGAKGFYSLGVLKGLEGMLGCRLHERFDLVYGTSTGSIIAALICLGFSVDEIHDLYRDHVVKVMGRRFPWSKSKALAELSTEVFQNRMFADFKTDIGIVATRWAFETPLIFKTSVNQAHTDHGTFEPGWGCTIGDAVQASCSAYPFFSRKLITTSDGQKILAADGGFCANNPTLYAIADGLEAFGVSRADLRVVSIGVGDYPAPKRYTSLAHWIGYLFTVRLLQKVLEINTKSMQQLRLVLFKDVQTIRISKSYSEPSMAADLFESDVDKLDQIYQRGRESYRDFEPDLKKFF</sequence>
<dbReference type="SUPFAM" id="SSF52151">
    <property type="entry name" value="FabD/lysophospholipase-like"/>
    <property type="match status" value="1"/>
</dbReference>
<dbReference type="Pfam" id="PF01734">
    <property type="entry name" value="Patatin"/>
    <property type="match status" value="1"/>
</dbReference>
<proteinExistence type="predicted"/>
<feature type="short sequence motif" description="GXSXG" evidence="4">
    <location>
        <begin position="49"/>
        <end position="53"/>
    </location>
</feature>
<dbReference type="PROSITE" id="PS51635">
    <property type="entry name" value="PNPLA"/>
    <property type="match status" value="1"/>
</dbReference>
<evidence type="ECO:0000259" key="5">
    <source>
        <dbReference type="PROSITE" id="PS51635"/>
    </source>
</evidence>
<feature type="active site" description="Proton acceptor" evidence="4">
    <location>
        <position position="181"/>
    </location>
</feature>
<keyword evidence="2 4" id="KW-0442">Lipid degradation</keyword>
<dbReference type="RefSeq" id="WP_105007056.1">
    <property type="nucleotide sequence ID" value="NZ_CP025012.1"/>
</dbReference>
<dbReference type="CDD" id="cd07199">
    <property type="entry name" value="Pat17_PNPLA8_PNPLA9_like"/>
    <property type="match status" value="1"/>
</dbReference>
<protein>
    <recommendedName>
        <fullName evidence="5">PNPLA domain-containing protein</fullName>
    </recommendedName>
</protein>
<name>A0A2K9Z6V0_RHILE</name>
<evidence type="ECO:0000313" key="7">
    <source>
        <dbReference type="Proteomes" id="UP000238523"/>
    </source>
</evidence>
<evidence type="ECO:0000256" key="1">
    <source>
        <dbReference type="ARBA" id="ARBA00022801"/>
    </source>
</evidence>
<evidence type="ECO:0000256" key="4">
    <source>
        <dbReference type="PROSITE-ProRule" id="PRU01161"/>
    </source>
</evidence>
<reference evidence="6 7" key="1">
    <citation type="submission" date="2017-11" db="EMBL/GenBank/DDBJ databases">
        <title>Complete genome of Rhizobium leguminosarum Norway, an ineffective micro-symbiont.</title>
        <authorList>
            <person name="Hoffrichter A."/>
            <person name="Liang J."/>
            <person name="Brachmann A."/>
            <person name="Marin M."/>
        </authorList>
    </citation>
    <scope>NUCLEOTIDE SEQUENCE [LARGE SCALE GENOMIC DNA]</scope>
    <source>
        <strain evidence="6 7">Norway</strain>
    </source>
</reference>
<dbReference type="GO" id="GO:0006631">
    <property type="term" value="P:fatty acid metabolic process"/>
    <property type="evidence" value="ECO:0007669"/>
    <property type="project" value="TreeGrafter"/>
</dbReference>
<evidence type="ECO:0000313" key="6">
    <source>
        <dbReference type="EMBL" id="AUW43953.1"/>
    </source>
</evidence>
<dbReference type="GO" id="GO:0004620">
    <property type="term" value="F:phospholipase activity"/>
    <property type="evidence" value="ECO:0007669"/>
    <property type="project" value="TreeGrafter"/>
</dbReference>
<dbReference type="GO" id="GO:0016020">
    <property type="term" value="C:membrane"/>
    <property type="evidence" value="ECO:0007669"/>
    <property type="project" value="TreeGrafter"/>
</dbReference>
<keyword evidence="3 4" id="KW-0443">Lipid metabolism</keyword>
<dbReference type="PANTHER" id="PTHR24185:SF1">
    <property type="entry name" value="CALCIUM-INDEPENDENT PHOSPHOLIPASE A2-GAMMA"/>
    <property type="match status" value="1"/>
</dbReference>
<dbReference type="Gene3D" id="3.40.1090.10">
    <property type="entry name" value="Cytosolic phospholipase A2 catalytic domain"/>
    <property type="match status" value="1"/>
</dbReference>
<dbReference type="AlphaFoldDB" id="A0A2K9Z6V0"/>
<dbReference type="Proteomes" id="UP000238523">
    <property type="component" value="Chromosome"/>
</dbReference>
<feature type="active site" description="Nucleophile" evidence="4">
    <location>
        <position position="51"/>
    </location>
</feature>
<organism evidence="6 7">
    <name type="scientific">Rhizobium leguminosarum</name>
    <dbReference type="NCBI Taxonomy" id="384"/>
    <lineage>
        <taxon>Bacteria</taxon>
        <taxon>Pseudomonadati</taxon>
        <taxon>Pseudomonadota</taxon>
        <taxon>Alphaproteobacteria</taxon>
        <taxon>Hyphomicrobiales</taxon>
        <taxon>Rhizobiaceae</taxon>
        <taxon>Rhizobium/Agrobacterium group</taxon>
        <taxon>Rhizobium</taxon>
    </lineage>
</organism>
<keyword evidence="1 4" id="KW-0378">Hydrolase</keyword>
<feature type="short sequence motif" description="DGA/G" evidence="4">
    <location>
        <begin position="181"/>
        <end position="183"/>
    </location>
</feature>
<evidence type="ECO:0000256" key="2">
    <source>
        <dbReference type="ARBA" id="ARBA00022963"/>
    </source>
</evidence>
<dbReference type="EMBL" id="CP025012">
    <property type="protein sequence ID" value="AUW43953.1"/>
    <property type="molecule type" value="Genomic_DNA"/>
</dbReference>